<dbReference type="AlphaFoldDB" id="A0A9X3WSM7"/>
<protein>
    <submittedName>
        <fullName evidence="2">Nucleotidyltransferase domain-containing protein</fullName>
    </submittedName>
</protein>
<feature type="domain" description="Polymerase beta nucleotidyltransferase" evidence="1">
    <location>
        <begin position="12"/>
        <end position="101"/>
    </location>
</feature>
<dbReference type="RefSeq" id="WP_272436515.1">
    <property type="nucleotide sequence ID" value="NZ_JAMQKB010000008.1"/>
</dbReference>
<comment type="caution">
    <text evidence="2">The sequence shown here is derived from an EMBL/GenBank/DDBJ whole genome shotgun (WGS) entry which is preliminary data.</text>
</comment>
<proteinExistence type="predicted"/>
<dbReference type="PANTHER" id="PTHR43852:SF2">
    <property type="entry name" value="PROTEIN ADENYLYLTRANSFERASE MNTA"/>
    <property type="match status" value="1"/>
</dbReference>
<evidence type="ECO:0000259" key="1">
    <source>
        <dbReference type="Pfam" id="PF18765"/>
    </source>
</evidence>
<dbReference type="Proteomes" id="UP001145050">
    <property type="component" value="Unassembled WGS sequence"/>
</dbReference>
<sequence>MMVPHIQPPILNEIKENSSKFIDIEKIILFGSRSRGDHDERSDIDIAVQAPNLSQYDWLNFSLVIREEMNTLLLFDVVWLEQASEELRAKIRKEGVIIYESRNDKSKLG</sequence>
<reference evidence="2" key="1">
    <citation type="submission" date="2022-06" db="EMBL/GenBank/DDBJ databases">
        <title>Aquibacillus sp. a new bacterium isolated from soil saline samples.</title>
        <authorList>
            <person name="Galisteo C."/>
            <person name="De La Haba R."/>
            <person name="Sanchez-Porro C."/>
            <person name="Ventosa A."/>
        </authorList>
    </citation>
    <scope>NUCLEOTIDE SEQUENCE</scope>
    <source>
        <strain evidence="2">3ASR75-11</strain>
    </source>
</reference>
<dbReference type="CDD" id="cd05403">
    <property type="entry name" value="NT_KNTase_like"/>
    <property type="match status" value="1"/>
</dbReference>
<accession>A0A9X3WSM7</accession>
<keyword evidence="3" id="KW-1185">Reference proteome</keyword>
<organism evidence="2 3">
    <name type="scientific">Terrihalobacillus insolitus</name>
    <dbReference type="NCBI Taxonomy" id="2950438"/>
    <lineage>
        <taxon>Bacteria</taxon>
        <taxon>Bacillati</taxon>
        <taxon>Bacillota</taxon>
        <taxon>Bacilli</taxon>
        <taxon>Bacillales</taxon>
        <taxon>Bacillaceae</taxon>
        <taxon>Terrihalobacillus</taxon>
    </lineage>
</organism>
<dbReference type="SUPFAM" id="SSF81301">
    <property type="entry name" value="Nucleotidyltransferase"/>
    <property type="match status" value="1"/>
</dbReference>
<dbReference type="EMBL" id="JAMQKB010000008">
    <property type="protein sequence ID" value="MDC3424710.1"/>
    <property type="molecule type" value="Genomic_DNA"/>
</dbReference>
<name>A0A9X3WSM7_9BACI</name>
<evidence type="ECO:0000313" key="3">
    <source>
        <dbReference type="Proteomes" id="UP001145050"/>
    </source>
</evidence>
<dbReference type="InterPro" id="IPR041633">
    <property type="entry name" value="Polbeta"/>
</dbReference>
<dbReference type="Gene3D" id="3.30.460.10">
    <property type="entry name" value="Beta Polymerase, domain 2"/>
    <property type="match status" value="1"/>
</dbReference>
<gene>
    <name evidence="2" type="ORF">NC797_09325</name>
</gene>
<dbReference type="InterPro" id="IPR043519">
    <property type="entry name" value="NT_sf"/>
</dbReference>
<evidence type="ECO:0000313" key="2">
    <source>
        <dbReference type="EMBL" id="MDC3424710.1"/>
    </source>
</evidence>
<dbReference type="Pfam" id="PF18765">
    <property type="entry name" value="Polbeta"/>
    <property type="match status" value="1"/>
</dbReference>
<dbReference type="PANTHER" id="PTHR43852">
    <property type="entry name" value="NUCLEOTIDYLTRANSFERASE"/>
    <property type="match status" value="1"/>
</dbReference>
<dbReference type="InterPro" id="IPR052930">
    <property type="entry name" value="TA_antitoxin_MntA"/>
</dbReference>